<comment type="subcellular location">
    <subcellularLocation>
        <location evidence="1">Cell outer membrane</location>
    </subcellularLocation>
</comment>
<gene>
    <name evidence="8" type="ORF">GO988_11525</name>
</gene>
<evidence type="ECO:0000256" key="2">
    <source>
        <dbReference type="ARBA" id="ARBA00006275"/>
    </source>
</evidence>
<dbReference type="InterPro" id="IPR012944">
    <property type="entry name" value="SusD_RagB_dom"/>
</dbReference>
<organism evidence="8 9">
    <name type="scientific">Hymenobacter ginkgonis</name>
    <dbReference type="NCBI Taxonomy" id="2682976"/>
    <lineage>
        <taxon>Bacteria</taxon>
        <taxon>Pseudomonadati</taxon>
        <taxon>Bacteroidota</taxon>
        <taxon>Cytophagia</taxon>
        <taxon>Cytophagales</taxon>
        <taxon>Hymenobacteraceae</taxon>
        <taxon>Hymenobacter</taxon>
    </lineage>
</organism>
<feature type="domain" description="RagB/SusD" evidence="6">
    <location>
        <begin position="353"/>
        <end position="490"/>
    </location>
</feature>
<evidence type="ECO:0000256" key="5">
    <source>
        <dbReference type="ARBA" id="ARBA00023237"/>
    </source>
</evidence>
<proteinExistence type="inferred from homology"/>
<dbReference type="GO" id="GO:0009279">
    <property type="term" value="C:cell outer membrane"/>
    <property type="evidence" value="ECO:0007669"/>
    <property type="project" value="UniProtKB-SubCell"/>
</dbReference>
<keyword evidence="3" id="KW-0732">Signal</keyword>
<dbReference type="Gene3D" id="1.25.40.390">
    <property type="match status" value="1"/>
</dbReference>
<dbReference type="EMBL" id="WQKZ01000003">
    <property type="protein sequence ID" value="MVN76955.1"/>
    <property type="molecule type" value="Genomic_DNA"/>
</dbReference>
<dbReference type="InterPro" id="IPR011990">
    <property type="entry name" value="TPR-like_helical_dom_sf"/>
</dbReference>
<comment type="similarity">
    <text evidence="2">Belongs to the SusD family.</text>
</comment>
<sequence>MHPRRFPYQLPFPLLPTPMKKSIILLGLLSLGLFPSCKSFLEEKPYDFIAATNFYQTEGDAVAGLNGVFNALLPQTYYGRTGWQITELPAELIRVGSSTDERAQLSRFTFTPTNTEINSWWLNTYRMINRANDVIEKVPAINMDVARRNNIVGNARFLRAQGYFDLVRCFGDVPLVLATVKGPSDDVRPARTPLADVYKQIIEDLMFAEKNCFPENQIAASEKGRVSSGAAAAVLAKVYLTRAASSAAQPTDNQNGLDACNRLIASGLYRLLPVYGDVFDPDKENGPEHIFSIQFDLPPNTGSIIVRQFLPSQLAGLGTFTVEDNLVASYAATDARRAWNISNMAGTTVLPRYYFNKFRDPLRIVNDARTNYLITRYADVLLLRSEALNNLNPNDVNKYTDINQVRVRAKLAPLPTTATTKDAFVDLLVQERAWELVQEGHRWFDLIRLNRLKQRELAVFNRVIDDKYLLFPIPQPETVLNPNLTQNPGY</sequence>
<dbReference type="Proteomes" id="UP000441336">
    <property type="component" value="Unassembled WGS sequence"/>
</dbReference>
<dbReference type="Pfam" id="PF07980">
    <property type="entry name" value="SusD_RagB"/>
    <property type="match status" value="1"/>
</dbReference>
<evidence type="ECO:0000259" key="6">
    <source>
        <dbReference type="Pfam" id="PF07980"/>
    </source>
</evidence>
<dbReference type="CDD" id="cd08977">
    <property type="entry name" value="SusD"/>
    <property type="match status" value="1"/>
</dbReference>
<protein>
    <submittedName>
        <fullName evidence="8">RagB/SusD family nutrient uptake outer membrane protein</fullName>
    </submittedName>
</protein>
<keyword evidence="9" id="KW-1185">Reference proteome</keyword>
<feature type="domain" description="SusD-like N-terminal" evidence="7">
    <location>
        <begin position="105"/>
        <end position="240"/>
    </location>
</feature>
<evidence type="ECO:0000313" key="8">
    <source>
        <dbReference type="EMBL" id="MVN76955.1"/>
    </source>
</evidence>
<dbReference type="AlphaFoldDB" id="A0A7K1TEZ1"/>
<accession>A0A7K1TEZ1</accession>
<keyword evidence="4" id="KW-0472">Membrane</keyword>
<name>A0A7K1TEZ1_9BACT</name>
<dbReference type="InterPro" id="IPR033985">
    <property type="entry name" value="SusD-like_N"/>
</dbReference>
<evidence type="ECO:0000256" key="4">
    <source>
        <dbReference type="ARBA" id="ARBA00023136"/>
    </source>
</evidence>
<comment type="caution">
    <text evidence="8">The sequence shown here is derived from an EMBL/GenBank/DDBJ whole genome shotgun (WGS) entry which is preliminary data.</text>
</comment>
<evidence type="ECO:0000259" key="7">
    <source>
        <dbReference type="Pfam" id="PF14322"/>
    </source>
</evidence>
<dbReference type="Pfam" id="PF14322">
    <property type="entry name" value="SusD-like_3"/>
    <property type="match status" value="1"/>
</dbReference>
<evidence type="ECO:0000256" key="1">
    <source>
        <dbReference type="ARBA" id="ARBA00004442"/>
    </source>
</evidence>
<dbReference type="SUPFAM" id="SSF48452">
    <property type="entry name" value="TPR-like"/>
    <property type="match status" value="1"/>
</dbReference>
<evidence type="ECO:0000256" key="3">
    <source>
        <dbReference type="ARBA" id="ARBA00022729"/>
    </source>
</evidence>
<keyword evidence="5" id="KW-0998">Cell outer membrane</keyword>
<reference evidence="8 9" key="1">
    <citation type="submission" date="2019-12" db="EMBL/GenBank/DDBJ databases">
        <title>Hymenobacter sp. HMF4947 Genome sequencing and assembly.</title>
        <authorList>
            <person name="Kang H."/>
            <person name="Cha I."/>
            <person name="Kim H."/>
            <person name="Joh K."/>
        </authorList>
    </citation>
    <scope>NUCLEOTIDE SEQUENCE [LARGE SCALE GENOMIC DNA]</scope>
    <source>
        <strain evidence="8 9">HMF4947</strain>
    </source>
</reference>
<evidence type="ECO:0000313" key="9">
    <source>
        <dbReference type="Proteomes" id="UP000441336"/>
    </source>
</evidence>